<sequence length="360" mass="39202">MALRIHPDIASLSPYVPGKPIEELQRELGLARVIKLASNENPLGPSPKALAALVGGHDSLHRYPDGGAYRLRQALADRWKVSLDHIILGNGSDEVLGLLARTFLAPGDEAVMADQTFVIYKMEVTAAHGKAVIVPLVNWTHDLDGMANAITAKTRLVFLCNPNNPTGTMVAADAVARFMAKVPDDVVVVFDEAYLEYVCDPHFPDSLQYVTQGRNAIVLRTFSKIYGLAGLRIGYGITTPEITNCLNRVRPPFNANTLAQRAALAALGDDEHVTKSRAVNAAGMQQLERGLRALGFAAIPSQANFVYFDVKRDGRRVFDALLREGVIVRHIEGTMLRVTIGQPDENDAFLASLKNVLQST</sequence>
<keyword evidence="9" id="KW-0028">Amino-acid biosynthesis</keyword>
<dbReference type="InterPro" id="IPR015421">
    <property type="entry name" value="PyrdxlP-dep_Trfase_major"/>
</dbReference>
<dbReference type="AlphaFoldDB" id="A0A330LAD4"/>
<name>A0A330LAD4_9BACT</name>
<feature type="modified residue" description="N6-(pyridoxal phosphate)lysine" evidence="9">
    <location>
        <position position="224"/>
    </location>
</feature>
<evidence type="ECO:0000256" key="5">
    <source>
        <dbReference type="ARBA" id="ARBA00022576"/>
    </source>
</evidence>
<dbReference type="InterPro" id="IPR015424">
    <property type="entry name" value="PyrdxlP-dep_Trfase"/>
</dbReference>
<evidence type="ECO:0000256" key="2">
    <source>
        <dbReference type="ARBA" id="ARBA00005011"/>
    </source>
</evidence>
<comment type="catalytic activity">
    <reaction evidence="8 9">
        <text>L-histidinol phosphate + 2-oxoglutarate = 3-(imidazol-4-yl)-2-oxopropyl phosphate + L-glutamate</text>
        <dbReference type="Rhea" id="RHEA:23744"/>
        <dbReference type="ChEBI" id="CHEBI:16810"/>
        <dbReference type="ChEBI" id="CHEBI:29985"/>
        <dbReference type="ChEBI" id="CHEBI:57766"/>
        <dbReference type="ChEBI" id="CHEBI:57980"/>
        <dbReference type="EC" id="2.6.1.9"/>
    </reaction>
</comment>
<evidence type="ECO:0000256" key="3">
    <source>
        <dbReference type="ARBA" id="ARBA00007970"/>
    </source>
</evidence>
<dbReference type="InterPro" id="IPR015422">
    <property type="entry name" value="PyrdxlP-dep_Trfase_small"/>
</dbReference>
<dbReference type="InParanoid" id="A0A330LAD4"/>
<evidence type="ECO:0000256" key="6">
    <source>
        <dbReference type="ARBA" id="ARBA00022679"/>
    </source>
</evidence>
<evidence type="ECO:0000256" key="1">
    <source>
        <dbReference type="ARBA" id="ARBA00001933"/>
    </source>
</evidence>
<dbReference type="PANTHER" id="PTHR43643">
    <property type="entry name" value="HISTIDINOL-PHOSPHATE AMINOTRANSFERASE 2"/>
    <property type="match status" value="1"/>
</dbReference>
<dbReference type="RefSeq" id="WP_121988374.1">
    <property type="nucleotide sequence ID" value="NZ_OUNR01000001.1"/>
</dbReference>
<organism evidence="11 12">
    <name type="scientific">Nitrospira lenta</name>
    <dbReference type="NCBI Taxonomy" id="1436998"/>
    <lineage>
        <taxon>Bacteria</taxon>
        <taxon>Pseudomonadati</taxon>
        <taxon>Nitrospirota</taxon>
        <taxon>Nitrospiria</taxon>
        <taxon>Nitrospirales</taxon>
        <taxon>Nitrospiraceae</taxon>
        <taxon>Nitrospira</taxon>
    </lineage>
</organism>
<accession>A0A330LAD4</accession>
<dbReference type="Pfam" id="PF00155">
    <property type="entry name" value="Aminotran_1_2"/>
    <property type="match status" value="1"/>
</dbReference>
<dbReference type="HAMAP" id="MF_01023">
    <property type="entry name" value="HisC_aminotrans_2"/>
    <property type="match status" value="1"/>
</dbReference>
<proteinExistence type="inferred from homology"/>
<feature type="domain" description="Aminotransferase class I/classII large" evidence="10">
    <location>
        <begin position="32"/>
        <end position="352"/>
    </location>
</feature>
<evidence type="ECO:0000256" key="8">
    <source>
        <dbReference type="ARBA" id="ARBA00047481"/>
    </source>
</evidence>
<dbReference type="Gene3D" id="3.90.1150.10">
    <property type="entry name" value="Aspartate Aminotransferase, domain 1"/>
    <property type="match status" value="1"/>
</dbReference>
<dbReference type="InterPro" id="IPR050106">
    <property type="entry name" value="HistidinolP_aminotransfase"/>
</dbReference>
<keyword evidence="6 9" id="KW-0808">Transferase</keyword>
<keyword evidence="12" id="KW-1185">Reference proteome</keyword>
<comment type="pathway">
    <text evidence="2 9">Amino-acid biosynthesis; L-histidine biosynthesis; L-histidine from 5-phospho-alpha-D-ribose 1-diphosphate: step 7/9.</text>
</comment>
<dbReference type="PANTHER" id="PTHR43643:SF3">
    <property type="entry name" value="HISTIDINOL-PHOSPHATE AMINOTRANSFERASE"/>
    <property type="match status" value="1"/>
</dbReference>
<dbReference type="Gene3D" id="3.40.640.10">
    <property type="entry name" value="Type I PLP-dependent aspartate aminotransferase-like (Major domain)"/>
    <property type="match status" value="1"/>
</dbReference>
<dbReference type="EMBL" id="OUNR01000001">
    <property type="protein sequence ID" value="SPP63916.1"/>
    <property type="molecule type" value="Genomic_DNA"/>
</dbReference>
<dbReference type="OrthoDB" id="9813612at2"/>
<dbReference type="NCBIfam" id="TIGR01141">
    <property type="entry name" value="hisC"/>
    <property type="match status" value="1"/>
</dbReference>
<reference evidence="12" key="1">
    <citation type="submission" date="2018-04" db="EMBL/GenBank/DDBJ databases">
        <authorList>
            <person name="Lucker S."/>
            <person name="Sakoula D."/>
        </authorList>
    </citation>
    <scope>NUCLEOTIDE SEQUENCE [LARGE SCALE GENOMIC DNA]</scope>
</reference>
<keyword evidence="7 9" id="KW-0663">Pyridoxal phosphate</keyword>
<evidence type="ECO:0000256" key="7">
    <source>
        <dbReference type="ARBA" id="ARBA00022898"/>
    </source>
</evidence>
<evidence type="ECO:0000256" key="9">
    <source>
        <dbReference type="HAMAP-Rule" id="MF_01023"/>
    </source>
</evidence>
<dbReference type="UniPathway" id="UPA00031">
    <property type="reaction ID" value="UER00012"/>
</dbReference>
<protein>
    <recommendedName>
        <fullName evidence="9">Histidinol-phosphate aminotransferase</fullName>
        <ecNumber evidence="9">2.6.1.9</ecNumber>
    </recommendedName>
    <alternativeName>
        <fullName evidence="9">Imidazole acetol-phosphate transaminase</fullName>
    </alternativeName>
</protein>
<dbReference type="GO" id="GO:0004400">
    <property type="term" value="F:histidinol-phosphate transaminase activity"/>
    <property type="evidence" value="ECO:0007669"/>
    <property type="project" value="UniProtKB-UniRule"/>
</dbReference>
<comment type="similarity">
    <text evidence="3 9">Belongs to the class-II pyridoxal-phosphate-dependent aminotransferase family. Histidinol-phosphate aminotransferase subfamily.</text>
</comment>
<evidence type="ECO:0000259" key="10">
    <source>
        <dbReference type="Pfam" id="PF00155"/>
    </source>
</evidence>
<dbReference type="InterPro" id="IPR004839">
    <property type="entry name" value="Aminotransferase_I/II_large"/>
</dbReference>
<keyword evidence="5 9" id="KW-0032">Aminotransferase</keyword>
<evidence type="ECO:0000313" key="12">
    <source>
        <dbReference type="Proteomes" id="UP000248168"/>
    </source>
</evidence>
<comment type="cofactor">
    <cofactor evidence="1 9">
        <name>pyridoxal 5'-phosphate</name>
        <dbReference type="ChEBI" id="CHEBI:597326"/>
    </cofactor>
</comment>
<dbReference type="EC" id="2.6.1.9" evidence="9"/>
<dbReference type="InterPro" id="IPR005861">
    <property type="entry name" value="HisP_aminotrans"/>
</dbReference>
<dbReference type="GO" id="GO:0030170">
    <property type="term" value="F:pyridoxal phosphate binding"/>
    <property type="evidence" value="ECO:0007669"/>
    <property type="project" value="InterPro"/>
</dbReference>
<dbReference type="Proteomes" id="UP000248168">
    <property type="component" value="Unassembled WGS sequence"/>
</dbReference>
<evidence type="ECO:0000256" key="4">
    <source>
        <dbReference type="ARBA" id="ARBA00011738"/>
    </source>
</evidence>
<evidence type="ECO:0000313" key="11">
    <source>
        <dbReference type="EMBL" id="SPP63916.1"/>
    </source>
</evidence>
<dbReference type="GO" id="GO:0000105">
    <property type="term" value="P:L-histidine biosynthetic process"/>
    <property type="evidence" value="ECO:0007669"/>
    <property type="project" value="UniProtKB-UniRule"/>
</dbReference>
<comment type="subunit">
    <text evidence="4 9">Homodimer.</text>
</comment>
<dbReference type="FunCoup" id="A0A330LAD4">
    <property type="interactions" value="459"/>
</dbReference>
<keyword evidence="9" id="KW-0368">Histidine biosynthesis</keyword>
<dbReference type="CDD" id="cd00609">
    <property type="entry name" value="AAT_like"/>
    <property type="match status" value="1"/>
</dbReference>
<dbReference type="SUPFAM" id="SSF53383">
    <property type="entry name" value="PLP-dependent transferases"/>
    <property type="match status" value="1"/>
</dbReference>
<gene>
    <name evidence="9 11" type="primary">hisC</name>
    <name evidence="11" type="ORF">NITLEN_11002</name>
</gene>